<keyword evidence="3" id="KW-1185">Reference proteome</keyword>
<organism evidence="2 3">
    <name type="scientific">Alkalicoccus luteus</name>
    <dbReference type="NCBI Taxonomy" id="1237094"/>
    <lineage>
        <taxon>Bacteria</taxon>
        <taxon>Bacillati</taxon>
        <taxon>Bacillota</taxon>
        <taxon>Bacilli</taxon>
        <taxon>Bacillales</taxon>
        <taxon>Bacillaceae</taxon>
        <taxon>Alkalicoccus</taxon>
    </lineage>
</organism>
<dbReference type="Gene3D" id="3.30.460.10">
    <property type="entry name" value="Beta Polymerase, domain 2"/>
    <property type="match status" value="1"/>
</dbReference>
<name>A0A969PSE6_9BACI</name>
<reference evidence="2 3" key="1">
    <citation type="submission" date="2020-03" db="EMBL/GenBank/DDBJ databases">
        <title>Assessment of the enzymatic potential of alkaline-tolerant lipase obtained from Bacillus luteus H11 (technogenic soil) for the bioremediation of saline soils contaminated with petroleum substances.</title>
        <authorList>
            <person name="Kalwasinska A."/>
        </authorList>
    </citation>
    <scope>NUCLEOTIDE SEQUENCE [LARGE SCALE GENOMIC DNA]</scope>
    <source>
        <strain evidence="2 3">H11</strain>
    </source>
</reference>
<dbReference type="AlphaFoldDB" id="A0A969PSE6"/>
<evidence type="ECO:0000313" key="2">
    <source>
        <dbReference type="EMBL" id="NJP38670.1"/>
    </source>
</evidence>
<feature type="domain" description="Polymerase beta nucleotidyltransferase" evidence="1">
    <location>
        <begin position="26"/>
        <end position="100"/>
    </location>
</feature>
<dbReference type="EMBL" id="JAATHJ010000027">
    <property type="protein sequence ID" value="NJP38670.1"/>
    <property type="molecule type" value="Genomic_DNA"/>
</dbReference>
<dbReference type="CDD" id="cd05403">
    <property type="entry name" value="NT_KNTase_like"/>
    <property type="match status" value="1"/>
</dbReference>
<protein>
    <submittedName>
        <fullName evidence="2">Nucleotidyltransferase domain-containing protein</fullName>
    </submittedName>
</protein>
<dbReference type="PANTHER" id="PTHR43852">
    <property type="entry name" value="NUCLEOTIDYLTRANSFERASE"/>
    <property type="match status" value="1"/>
</dbReference>
<sequence length="107" mass="12194">MGTEAANKKEMMTLLRSIIENQLSEENVRVYLFGSWARKQEKHSSDIDIAVESVGPISPAVWNSLLDEIEESAIPYKVDVVDLHTANAVFRERVKKEGIIWKDYISD</sequence>
<dbReference type="SUPFAM" id="SSF81301">
    <property type="entry name" value="Nucleotidyltransferase"/>
    <property type="match status" value="1"/>
</dbReference>
<comment type="caution">
    <text evidence="2">The sequence shown here is derived from an EMBL/GenBank/DDBJ whole genome shotgun (WGS) entry which is preliminary data.</text>
</comment>
<gene>
    <name evidence="2" type="ORF">HCN83_13910</name>
</gene>
<evidence type="ECO:0000313" key="3">
    <source>
        <dbReference type="Proteomes" id="UP000752012"/>
    </source>
</evidence>
<proteinExistence type="predicted"/>
<accession>A0A969PSE6</accession>
<dbReference type="InterPro" id="IPR052930">
    <property type="entry name" value="TA_antitoxin_MntA"/>
</dbReference>
<evidence type="ECO:0000259" key="1">
    <source>
        <dbReference type="Pfam" id="PF18765"/>
    </source>
</evidence>
<dbReference type="Proteomes" id="UP000752012">
    <property type="component" value="Unassembled WGS sequence"/>
</dbReference>
<dbReference type="PANTHER" id="PTHR43852:SF2">
    <property type="entry name" value="PROTEIN ADENYLYLTRANSFERASE MNTA"/>
    <property type="match status" value="1"/>
</dbReference>
<dbReference type="InterPro" id="IPR041633">
    <property type="entry name" value="Polbeta"/>
</dbReference>
<dbReference type="InterPro" id="IPR043519">
    <property type="entry name" value="NT_sf"/>
</dbReference>
<dbReference type="Pfam" id="PF18765">
    <property type="entry name" value="Polbeta"/>
    <property type="match status" value="1"/>
</dbReference>